<dbReference type="RefSeq" id="WP_147782019.1">
    <property type="nucleotide sequence ID" value="NZ_VRMG01000003.1"/>
</dbReference>
<dbReference type="Proteomes" id="UP000321379">
    <property type="component" value="Unassembled WGS sequence"/>
</dbReference>
<proteinExistence type="predicted"/>
<accession>A0A5C8UXQ8</accession>
<gene>
    <name evidence="2" type="ORF">FVP33_02390</name>
</gene>
<evidence type="ECO:0008006" key="4">
    <source>
        <dbReference type="Google" id="ProtNLM"/>
    </source>
</evidence>
<keyword evidence="1" id="KW-0472">Membrane</keyword>
<keyword evidence="3" id="KW-1185">Reference proteome</keyword>
<comment type="caution">
    <text evidence="2">The sequence shown here is derived from an EMBL/GenBank/DDBJ whole genome shotgun (WGS) entry which is preliminary data.</text>
</comment>
<organism evidence="2 3">
    <name type="scientific">Lacisediminihabitans profunda</name>
    <dbReference type="NCBI Taxonomy" id="2594790"/>
    <lineage>
        <taxon>Bacteria</taxon>
        <taxon>Bacillati</taxon>
        <taxon>Actinomycetota</taxon>
        <taxon>Actinomycetes</taxon>
        <taxon>Micrococcales</taxon>
        <taxon>Microbacteriaceae</taxon>
        <taxon>Lacisediminihabitans</taxon>
    </lineage>
</organism>
<evidence type="ECO:0000256" key="1">
    <source>
        <dbReference type="SAM" id="Phobius"/>
    </source>
</evidence>
<sequence length="185" mass="19802">MRRVLPWLAGAVVLTALFGSLYIALQQGERLGADDAPARLASQVASELRGGYRSALSPRTVDLSSSLAAFVIVYDSGDRPVSGNGELDGRLASVPRGVLDDTRRDRSVHHVTWQPGPGLRFSTVEVAVGQRVVLAGQSLAPTEARIDSLGLLIAAGWAGTMVLGAAFWLLWWLFGRWEPVGRSVP</sequence>
<dbReference type="AlphaFoldDB" id="A0A5C8UXQ8"/>
<keyword evidence="1" id="KW-1133">Transmembrane helix</keyword>
<protein>
    <recommendedName>
        <fullName evidence="4">Two-component sensor histidine kinase</fullName>
    </recommendedName>
</protein>
<feature type="transmembrane region" description="Helical" evidence="1">
    <location>
        <begin position="149"/>
        <end position="174"/>
    </location>
</feature>
<keyword evidence="1" id="KW-0812">Transmembrane</keyword>
<name>A0A5C8UXQ8_9MICO</name>
<dbReference type="EMBL" id="VRMG01000003">
    <property type="protein sequence ID" value="TXN32472.1"/>
    <property type="molecule type" value="Genomic_DNA"/>
</dbReference>
<feature type="transmembrane region" description="Helical" evidence="1">
    <location>
        <begin position="6"/>
        <end position="25"/>
    </location>
</feature>
<evidence type="ECO:0000313" key="2">
    <source>
        <dbReference type="EMBL" id="TXN32472.1"/>
    </source>
</evidence>
<evidence type="ECO:0000313" key="3">
    <source>
        <dbReference type="Proteomes" id="UP000321379"/>
    </source>
</evidence>
<reference evidence="2 3" key="1">
    <citation type="submission" date="2019-08" db="EMBL/GenBank/DDBJ databases">
        <title>Bacterial whole genome sequence for Glaciihabitans sp. CHu50b-6-2.</title>
        <authorList>
            <person name="Jin L."/>
        </authorList>
    </citation>
    <scope>NUCLEOTIDE SEQUENCE [LARGE SCALE GENOMIC DNA]</scope>
    <source>
        <strain evidence="2 3">CHu50b-6-2</strain>
    </source>
</reference>